<comment type="caution">
    <text evidence="11">The sequence shown here is derived from an EMBL/GenBank/DDBJ whole genome shotgun (WGS) entry which is preliminary data.</text>
</comment>
<dbReference type="PANTHER" id="PTHR32234">
    <property type="entry name" value="THIOL:DISULFIDE INTERCHANGE PROTEIN DSBD"/>
    <property type="match status" value="1"/>
</dbReference>
<proteinExistence type="predicted"/>
<feature type="transmembrane region" description="Helical" evidence="7">
    <location>
        <begin position="311"/>
        <end position="332"/>
    </location>
</feature>
<dbReference type="Gene3D" id="3.40.30.10">
    <property type="entry name" value="Glutaredoxin"/>
    <property type="match status" value="1"/>
</dbReference>
<feature type="transmembrane region" description="Helical" evidence="7">
    <location>
        <begin position="384"/>
        <end position="407"/>
    </location>
</feature>
<feature type="transmembrane region" description="Helical" evidence="7">
    <location>
        <begin position="272"/>
        <end position="291"/>
    </location>
</feature>
<dbReference type="Pfam" id="PF11412">
    <property type="entry name" value="DsbD_N"/>
    <property type="match status" value="1"/>
</dbReference>
<evidence type="ECO:0000256" key="2">
    <source>
        <dbReference type="ARBA" id="ARBA00022692"/>
    </source>
</evidence>
<dbReference type="GO" id="GO:0045454">
    <property type="term" value="P:cell redox homeostasis"/>
    <property type="evidence" value="ECO:0007669"/>
    <property type="project" value="TreeGrafter"/>
</dbReference>
<evidence type="ECO:0000256" key="4">
    <source>
        <dbReference type="ARBA" id="ARBA00022989"/>
    </source>
</evidence>
<feature type="compositionally biased region" description="Polar residues" evidence="6">
    <location>
        <begin position="36"/>
        <end position="47"/>
    </location>
</feature>
<dbReference type="Pfam" id="PF02683">
    <property type="entry name" value="DsbD_TM"/>
    <property type="match status" value="1"/>
</dbReference>
<feature type="domain" description="Cytochrome C biogenesis protein transmembrane" evidence="9">
    <location>
        <begin position="231"/>
        <end position="440"/>
    </location>
</feature>
<dbReference type="CDD" id="cd02953">
    <property type="entry name" value="DsbDgamma"/>
    <property type="match status" value="1"/>
</dbReference>
<evidence type="ECO:0000256" key="6">
    <source>
        <dbReference type="SAM" id="MobiDB-lite"/>
    </source>
</evidence>
<dbReference type="GO" id="GO:0015035">
    <property type="term" value="F:protein-disulfide reductase activity"/>
    <property type="evidence" value="ECO:0007669"/>
    <property type="project" value="TreeGrafter"/>
</dbReference>
<keyword evidence="3" id="KW-0201">Cytochrome c-type biogenesis</keyword>
<dbReference type="SUPFAM" id="SSF74863">
    <property type="entry name" value="Thiol:disulfide interchange protein DsbD, N-terminal domain (DsbD-alpha)"/>
    <property type="match status" value="1"/>
</dbReference>
<dbReference type="Gene3D" id="2.60.40.1250">
    <property type="entry name" value="Thiol:disulfide interchange protein DsbD, N-terminal domain"/>
    <property type="match status" value="1"/>
</dbReference>
<keyword evidence="2 7" id="KW-0812">Transmembrane</keyword>
<evidence type="ECO:0000259" key="9">
    <source>
        <dbReference type="Pfam" id="PF02683"/>
    </source>
</evidence>
<name>A0A9E5T269_9GAMM</name>
<dbReference type="InterPro" id="IPR036929">
    <property type="entry name" value="DsbDN_sf"/>
</dbReference>
<dbReference type="SUPFAM" id="SSF52833">
    <property type="entry name" value="Thioredoxin-like"/>
    <property type="match status" value="1"/>
</dbReference>
<feature type="region of interest" description="Disordered" evidence="6">
    <location>
        <begin position="36"/>
        <end position="71"/>
    </location>
</feature>
<keyword evidence="5 7" id="KW-0472">Membrane</keyword>
<evidence type="ECO:0000259" key="10">
    <source>
        <dbReference type="Pfam" id="PF11412"/>
    </source>
</evidence>
<evidence type="ECO:0000256" key="5">
    <source>
        <dbReference type="ARBA" id="ARBA00023136"/>
    </source>
</evidence>
<keyword evidence="8" id="KW-0732">Signal</keyword>
<dbReference type="PANTHER" id="PTHR32234:SF3">
    <property type="entry name" value="SUPPRESSION OF COPPER SENSITIVITY PROTEIN"/>
    <property type="match status" value="1"/>
</dbReference>
<dbReference type="InterPro" id="IPR003834">
    <property type="entry name" value="Cyt_c_assmbl_TM_dom"/>
</dbReference>
<feature type="transmembrane region" description="Helical" evidence="7">
    <location>
        <begin position="353"/>
        <end position="378"/>
    </location>
</feature>
<evidence type="ECO:0000256" key="1">
    <source>
        <dbReference type="ARBA" id="ARBA00004141"/>
    </source>
</evidence>
<feature type="signal peptide" evidence="8">
    <location>
        <begin position="1"/>
        <end position="25"/>
    </location>
</feature>
<keyword evidence="12" id="KW-1185">Reference proteome</keyword>
<dbReference type="InterPro" id="IPR036249">
    <property type="entry name" value="Thioredoxin-like_sf"/>
</dbReference>
<evidence type="ECO:0000313" key="12">
    <source>
        <dbReference type="Proteomes" id="UP000787472"/>
    </source>
</evidence>
<dbReference type="InterPro" id="IPR028250">
    <property type="entry name" value="DsbDN"/>
</dbReference>
<feature type="compositionally biased region" description="Polar residues" evidence="6">
    <location>
        <begin position="61"/>
        <end position="71"/>
    </location>
</feature>
<feature type="transmembrane region" description="Helical" evidence="7">
    <location>
        <begin position="427"/>
        <end position="445"/>
    </location>
</feature>
<gene>
    <name evidence="11" type="ORF">G8770_21710</name>
</gene>
<dbReference type="EMBL" id="JAAONZ010000025">
    <property type="protein sequence ID" value="NHO68175.1"/>
    <property type="molecule type" value="Genomic_DNA"/>
</dbReference>
<dbReference type="RefSeq" id="WP_167191922.1">
    <property type="nucleotide sequence ID" value="NZ_JAAONZ010000025.1"/>
</dbReference>
<feature type="transmembrane region" description="Helical" evidence="7">
    <location>
        <begin position="451"/>
        <end position="469"/>
    </location>
</feature>
<sequence>MPPKLTSLTTLTLFILSLWSSAGLAVQEQAPLDSNSVASVPQLSGGPSTPLPNRDQFAFEPSTSSSANPVSLNPTSLDSSLSVSFLPVNQAYQLSGTLHNQQLLIHWDIADGYYLYQHKLKFVLNGNPQTVDLPTGIEKYDDYFEQQLEVYYNTLDITLALPELSVAQSLDIIVHSQGCADAGLCYPPQQQTLRLEQGNVTLIQSPQPTAPPDQAVLPTSPSSVSKIFLAAFGALLGGMLLNLMPCVFPVLSLKALSLARSRENPHQQHWHGWAYTAGVIATFVLIAAIMLSLRQAGQAIGWGFQLQSPVIVALLAYLFFAMGLALSGLLNLGSSLSGSGQALTEGHRYRSSFFTGALATVVASPCTAPMMGGALGFAVTQPTFIALTIFVSLGFGMALPFLLLTYFPSLSQKLPKPGQWMETLKQLLAFPLYFTALWLLWVVSRQTDSDTLVALVAGAIGLAFAAWLWQHQPARRWQKVIALMVVCSAVWPVTQIEGKTQAASASTARLENNWQPYTQARLTQLLNQGTPTFVNLTADWCITCLANEKIALDTEKTLIAFEDAGIVKLKGDWTHYNPEITHLLSQFDRNGVPLYLLYSGNPNDPPVILPQLLREQTIISAIDRLKASR</sequence>
<evidence type="ECO:0000313" key="11">
    <source>
        <dbReference type="EMBL" id="NHO68175.1"/>
    </source>
</evidence>
<keyword evidence="4 7" id="KW-1133">Transmembrane helix</keyword>
<dbReference type="Pfam" id="PF13899">
    <property type="entry name" value="Thioredoxin_7"/>
    <property type="match status" value="1"/>
</dbReference>
<feature type="domain" description="Thiol:disulfide interchange protein DsbD N-terminal" evidence="10">
    <location>
        <begin position="83"/>
        <end position="195"/>
    </location>
</feature>
<dbReference type="GO" id="GO:0016020">
    <property type="term" value="C:membrane"/>
    <property type="evidence" value="ECO:0007669"/>
    <property type="project" value="UniProtKB-SubCell"/>
</dbReference>
<dbReference type="GO" id="GO:0017004">
    <property type="term" value="P:cytochrome complex assembly"/>
    <property type="evidence" value="ECO:0007669"/>
    <property type="project" value="UniProtKB-KW"/>
</dbReference>
<dbReference type="InterPro" id="IPR035671">
    <property type="entry name" value="DsbD_gamma"/>
</dbReference>
<feature type="chain" id="PRO_5038724953" evidence="8">
    <location>
        <begin position="26"/>
        <end position="629"/>
    </location>
</feature>
<accession>A0A9E5T269</accession>
<protein>
    <submittedName>
        <fullName evidence="11">Protein-disulfide reductase DsbD</fullName>
    </submittedName>
</protein>
<organism evidence="11 12">
    <name type="scientific">Pseudomaricurvus hydrocarbonicus</name>
    <dbReference type="NCBI Taxonomy" id="1470433"/>
    <lineage>
        <taxon>Bacteria</taxon>
        <taxon>Pseudomonadati</taxon>
        <taxon>Pseudomonadota</taxon>
        <taxon>Gammaproteobacteria</taxon>
        <taxon>Cellvibrionales</taxon>
        <taxon>Cellvibrionaceae</taxon>
        <taxon>Pseudomaricurvus</taxon>
    </lineage>
</organism>
<dbReference type="Proteomes" id="UP000787472">
    <property type="component" value="Unassembled WGS sequence"/>
</dbReference>
<reference evidence="11" key="1">
    <citation type="submission" date="2020-03" db="EMBL/GenBank/DDBJ databases">
        <authorList>
            <person name="Guo F."/>
        </authorList>
    </citation>
    <scope>NUCLEOTIDE SEQUENCE</scope>
    <source>
        <strain evidence="11">JCM 30134</strain>
    </source>
</reference>
<feature type="transmembrane region" description="Helical" evidence="7">
    <location>
        <begin position="227"/>
        <end position="251"/>
    </location>
</feature>
<evidence type="ECO:0000256" key="3">
    <source>
        <dbReference type="ARBA" id="ARBA00022748"/>
    </source>
</evidence>
<dbReference type="AlphaFoldDB" id="A0A9E5T269"/>
<evidence type="ECO:0000256" key="7">
    <source>
        <dbReference type="SAM" id="Phobius"/>
    </source>
</evidence>
<comment type="subcellular location">
    <subcellularLocation>
        <location evidence="1">Membrane</location>
        <topology evidence="1">Multi-pass membrane protein</topology>
    </subcellularLocation>
</comment>
<evidence type="ECO:0000256" key="8">
    <source>
        <dbReference type="SAM" id="SignalP"/>
    </source>
</evidence>